<evidence type="ECO:0000313" key="3">
    <source>
        <dbReference type="Proteomes" id="UP000185434"/>
    </source>
</evidence>
<dbReference type="Pfam" id="PF13177">
    <property type="entry name" value="DNA_pol3_delta2"/>
    <property type="match status" value="1"/>
</dbReference>
<dbReference type="InterPro" id="IPR050238">
    <property type="entry name" value="DNA_Rep/Repair_Clamp_Loader"/>
</dbReference>
<dbReference type="GO" id="GO:0006261">
    <property type="term" value="P:DNA-templated DNA replication"/>
    <property type="evidence" value="ECO:0007669"/>
    <property type="project" value="TreeGrafter"/>
</dbReference>
<dbReference type="KEGG" id="cfk:CFRA_01325"/>
<dbReference type="PANTHER" id="PTHR11669">
    <property type="entry name" value="REPLICATION FACTOR C / DNA POLYMERASE III GAMMA-TAU SUBUNIT"/>
    <property type="match status" value="1"/>
</dbReference>
<dbReference type="EMBL" id="CP009247">
    <property type="protein sequence ID" value="APT88146.1"/>
    <property type="molecule type" value="Genomic_DNA"/>
</dbReference>
<dbReference type="PANTHER" id="PTHR11669:SF8">
    <property type="entry name" value="DNA POLYMERASE III SUBUNIT DELTA"/>
    <property type="match status" value="1"/>
</dbReference>
<evidence type="ECO:0000313" key="2">
    <source>
        <dbReference type="EMBL" id="APT88146.1"/>
    </source>
</evidence>
<keyword evidence="1" id="KW-0175">Coiled coil</keyword>
<dbReference type="AlphaFoldDB" id="A0A1L7CQM3"/>
<keyword evidence="3" id="KW-1185">Reference proteome</keyword>
<dbReference type="SUPFAM" id="SSF52540">
    <property type="entry name" value="P-loop containing nucleoside triphosphate hydrolases"/>
    <property type="match status" value="1"/>
</dbReference>
<evidence type="ECO:0000256" key="1">
    <source>
        <dbReference type="SAM" id="Coils"/>
    </source>
</evidence>
<dbReference type="InterPro" id="IPR027417">
    <property type="entry name" value="P-loop_NTPase"/>
</dbReference>
<feature type="coiled-coil region" evidence="1">
    <location>
        <begin position="262"/>
        <end position="321"/>
    </location>
</feature>
<name>A0A1L7CQM3_9CORY</name>
<organism evidence="2 3">
    <name type="scientific">Corynebacterium frankenforstense DSM 45800</name>
    <dbReference type="NCBI Taxonomy" id="1437875"/>
    <lineage>
        <taxon>Bacteria</taxon>
        <taxon>Bacillati</taxon>
        <taxon>Actinomycetota</taxon>
        <taxon>Actinomycetes</taxon>
        <taxon>Mycobacteriales</taxon>
        <taxon>Corynebacteriaceae</taxon>
        <taxon>Corynebacterium</taxon>
    </lineage>
</organism>
<dbReference type="Gene3D" id="3.40.50.300">
    <property type="entry name" value="P-loop containing nucleotide triphosphate hydrolases"/>
    <property type="match status" value="1"/>
</dbReference>
<dbReference type="Proteomes" id="UP000185434">
    <property type="component" value="Chromosome"/>
</dbReference>
<reference evidence="2 3" key="1">
    <citation type="submission" date="2014-08" db="EMBL/GenBank/DDBJ databases">
        <title>Complete genome sequence of Corynebacterium frankenforstense ST18(T) (=DSM 45800(T)), isolated from raw cow milk.</title>
        <authorList>
            <person name="Ruckert C."/>
            <person name="Albersmeier A."/>
            <person name="Winkler A."/>
            <person name="Lipski A."/>
            <person name="Kalinowski J."/>
        </authorList>
    </citation>
    <scope>NUCLEOTIDE SEQUENCE [LARGE SCALE GENOMIC DNA]</scope>
    <source>
        <strain evidence="2 3">ST18</strain>
    </source>
</reference>
<sequence>MTNLVEEALSDAPRVREVVHAAVAAARARAASGFREEAVGAGERSAMTHSWVITGGPGSGRMQVARAFAAGLECTDPETPGCGRCEACRAVMNGSHTDVKEFSTRNYAIQVNTVRDDIVPAVIQLPTVGRWRVVIVDNADRLTGKAADALLKTVEEPSKQSVVLFCAPSVDPQDFSVTLRSRCRHIYVPPPSVERIVRLLVREEGATEHDAALAAQASLRHIGRARLLVTDEGMQRRRARVLRLAELVNHGDVAFREVSALVAATKKEANELHAEEEAEEAEALRRSFGAGGRGKGVAKIAREAERAVKSLEDEQKRRHQRIHRDLIDLCLIDLSGLYRDAFLRAVDAPGEPVHPDFAELAGEVAEQVGAAGLADCLEAIGRCREHIKQNVSPQIALDGLLGRLRMAHGVR</sequence>
<dbReference type="RefSeq" id="WP_245797622.1">
    <property type="nucleotide sequence ID" value="NZ_CP009247.1"/>
</dbReference>
<protein>
    <submittedName>
        <fullName evidence="2">DNA polymerase III subunit delta</fullName>
    </submittedName>
</protein>
<accession>A0A1L7CQM3</accession>
<dbReference type="NCBIfam" id="NF005926">
    <property type="entry name" value="PRK07940.1"/>
    <property type="match status" value="1"/>
</dbReference>
<proteinExistence type="predicted"/>
<dbReference type="STRING" id="1437875.CFRA_01325"/>
<gene>
    <name evidence="2" type="ORF">CFRA_01325</name>
</gene>